<sequence length="114" mass="12820">MFTRLACTRTNTVTVWFQHDQNVPPKIKINSDSDIDNLKKAIFGATNKEQYQATYKAKTLKPSAGVPWNTSDDMPIVFTKIGYIPPLPGKSKTFISVTSIELKMKTIIRTGLQE</sequence>
<dbReference type="AlphaFoldDB" id="A0A820DW93"/>
<proteinExistence type="predicted"/>
<accession>A0A820DW93</accession>
<comment type="caution">
    <text evidence="1">The sequence shown here is derived from an EMBL/GenBank/DDBJ whole genome shotgun (WGS) entry which is preliminary data.</text>
</comment>
<evidence type="ECO:0000313" key="1">
    <source>
        <dbReference type="EMBL" id="CAF4238594.1"/>
    </source>
</evidence>
<name>A0A820DW93_9BILA</name>
<protein>
    <submittedName>
        <fullName evidence="1">Uncharacterized protein</fullName>
    </submittedName>
</protein>
<dbReference type="EMBL" id="CAJOBB010010061">
    <property type="protein sequence ID" value="CAF4238594.1"/>
    <property type="molecule type" value="Genomic_DNA"/>
</dbReference>
<evidence type="ECO:0000313" key="2">
    <source>
        <dbReference type="Proteomes" id="UP000663868"/>
    </source>
</evidence>
<organism evidence="1 2">
    <name type="scientific">Adineta steineri</name>
    <dbReference type="NCBI Taxonomy" id="433720"/>
    <lineage>
        <taxon>Eukaryota</taxon>
        <taxon>Metazoa</taxon>
        <taxon>Spiralia</taxon>
        <taxon>Gnathifera</taxon>
        <taxon>Rotifera</taxon>
        <taxon>Eurotatoria</taxon>
        <taxon>Bdelloidea</taxon>
        <taxon>Adinetida</taxon>
        <taxon>Adinetidae</taxon>
        <taxon>Adineta</taxon>
    </lineage>
</organism>
<dbReference type="Proteomes" id="UP000663868">
    <property type="component" value="Unassembled WGS sequence"/>
</dbReference>
<reference evidence="1" key="1">
    <citation type="submission" date="2021-02" db="EMBL/GenBank/DDBJ databases">
        <authorList>
            <person name="Nowell W R."/>
        </authorList>
    </citation>
    <scope>NUCLEOTIDE SEQUENCE</scope>
</reference>
<gene>
    <name evidence="1" type="ORF">KXQ929_LOCUS42139</name>
</gene>